<reference evidence="8" key="1">
    <citation type="submission" date="2016-10" db="EMBL/GenBank/DDBJ databases">
        <title>CRISPR-Cas defence system in Roseofilum reptotaenium: evidence of a bacteriophage-cyanobacterium arms race in the coral black band disease.</title>
        <authorList>
            <person name="Buerger P."/>
            <person name="Wood-Charlson E.M."/>
            <person name="Weynberg K.D."/>
            <person name="Willis B."/>
            <person name="Van Oppen M.J."/>
        </authorList>
    </citation>
    <scope>NUCLEOTIDE SEQUENCE [LARGE SCALE GENOMIC DNA]</scope>
    <source>
        <strain evidence="8">AO1-A</strain>
    </source>
</reference>
<dbReference type="GO" id="GO:0005524">
    <property type="term" value="F:ATP binding"/>
    <property type="evidence" value="ECO:0007669"/>
    <property type="project" value="InterPro"/>
</dbReference>
<gene>
    <name evidence="8" type="ORF">BI308_19740</name>
</gene>
<evidence type="ECO:0000313" key="8">
    <source>
        <dbReference type="EMBL" id="OJJ22253.1"/>
    </source>
</evidence>
<dbReference type="PROSITE" id="PS01229">
    <property type="entry name" value="COF_2"/>
    <property type="match status" value="1"/>
</dbReference>
<dbReference type="SUPFAM" id="SSF56784">
    <property type="entry name" value="HAD-like"/>
    <property type="match status" value="1"/>
</dbReference>
<dbReference type="Gene3D" id="1.20.1110.10">
    <property type="entry name" value="Calcium-transporting ATPase, transmembrane domain"/>
    <property type="match status" value="1"/>
</dbReference>
<feature type="transmembrane region" description="Helical" evidence="6">
    <location>
        <begin position="69"/>
        <end position="89"/>
    </location>
</feature>
<dbReference type="InterPro" id="IPR059000">
    <property type="entry name" value="ATPase_P-type_domA"/>
</dbReference>
<accession>A0A1L9QMI7</accession>
<dbReference type="InterPro" id="IPR044492">
    <property type="entry name" value="P_typ_ATPase_HD_dom"/>
</dbReference>
<evidence type="ECO:0000256" key="3">
    <source>
        <dbReference type="ARBA" id="ARBA00022967"/>
    </source>
</evidence>
<dbReference type="STRING" id="1925591.BI308_19740"/>
<keyword evidence="2 6" id="KW-0812">Transmembrane</keyword>
<feature type="transmembrane region" description="Helical" evidence="6">
    <location>
        <begin position="763"/>
        <end position="781"/>
    </location>
</feature>
<dbReference type="GO" id="GO:0016887">
    <property type="term" value="F:ATP hydrolysis activity"/>
    <property type="evidence" value="ECO:0007669"/>
    <property type="project" value="InterPro"/>
</dbReference>
<dbReference type="InterPro" id="IPR001757">
    <property type="entry name" value="P_typ_ATPase"/>
</dbReference>
<dbReference type="GO" id="GO:0016020">
    <property type="term" value="C:membrane"/>
    <property type="evidence" value="ECO:0007669"/>
    <property type="project" value="UniProtKB-SubCell"/>
</dbReference>
<dbReference type="PRINTS" id="PR00119">
    <property type="entry name" value="CATATPASE"/>
</dbReference>
<feature type="transmembrane region" description="Helical" evidence="6">
    <location>
        <begin position="675"/>
        <end position="701"/>
    </location>
</feature>
<dbReference type="SFLD" id="SFLDG00002">
    <property type="entry name" value="C1.7:_P-type_atpase_like"/>
    <property type="match status" value="1"/>
</dbReference>
<feature type="transmembrane region" description="Helical" evidence="6">
    <location>
        <begin position="214"/>
        <end position="236"/>
    </location>
</feature>
<dbReference type="Pfam" id="PF00122">
    <property type="entry name" value="E1-E2_ATPase"/>
    <property type="match status" value="1"/>
</dbReference>
<dbReference type="PANTHER" id="PTHR42861">
    <property type="entry name" value="CALCIUM-TRANSPORTING ATPASE"/>
    <property type="match status" value="1"/>
</dbReference>
<dbReference type="InterPro" id="IPR023299">
    <property type="entry name" value="ATPase_P-typ_cyto_dom_N"/>
</dbReference>
<dbReference type="PRINTS" id="PR00120">
    <property type="entry name" value="HATPASE"/>
</dbReference>
<dbReference type="SUPFAM" id="SSF81653">
    <property type="entry name" value="Calcium ATPase, transduction domain A"/>
    <property type="match status" value="1"/>
</dbReference>
<feature type="transmembrane region" description="Helical" evidence="6">
    <location>
        <begin position="787"/>
        <end position="808"/>
    </location>
</feature>
<feature type="transmembrane region" description="Helical" evidence="6">
    <location>
        <begin position="721"/>
        <end position="742"/>
    </location>
</feature>
<dbReference type="SUPFAM" id="SSF81665">
    <property type="entry name" value="Calcium ATPase, transmembrane domain M"/>
    <property type="match status" value="1"/>
</dbReference>
<dbReference type="PROSITE" id="PS00154">
    <property type="entry name" value="ATPASE_E1_E2"/>
    <property type="match status" value="1"/>
</dbReference>
<name>A0A1L9QMI7_9CYAN</name>
<dbReference type="Gene3D" id="2.70.150.10">
    <property type="entry name" value="Calcium-transporting ATPase, cytoplasmic transduction domain A"/>
    <property type="match status" value="1"/>
</dbReference>
<evidence type="ECO:0000256" key="5">
    <source>
        <dbReference type="ARBA" id="ARBA00023136"/>
    </source>
</evidence>
<feature type="transmembrane region" description="Helical" evidence="6">
    <location>
        <begin position="248"/>
        <end position="269"/>
    </location>
</feature>
<dbReference type="NCBIfam" id="TIGR01494">
    <property type="entry name" value="ATPase_P-type"/>
    <property type="match status" value="2"/>
</dbReference>
<evidence type="ECO:0000259" key="7">
    <source>
        <dbReference type="Pfam" id="PF00122"/>
    </source>
</evidence>
<dbReference type="SFLD" id="SFLDS00003">
    <property type="entry name" value="Haloacid_Dehalogenase"/>
    <property type="match status" value="1"/>
</dbReference>
<sequence>MVNANSIPTGLTDDRVESLYRSGLHNNVNLPNSRSYQDILRETVFTFINGVFFSIFMLLISLGRYSDGAIVIAVLFSAVMVSVCQEIWAKRKLDRVALLTRPRSLVMRNGQECTLDPRELVQGDVLHLVPGEQIILDGEVLQGQIEVDESLLTGESDAIVKKPGDRLLSGTFCISGNGYYEAQQVGKETLAYRLASGARAVRQVYTPLQEQINLVIRIFILVAGFLWILVAIAVLSRTLSVSDGVQKAAVISSLVPAGLYLSITLAYALGAVRMLDRDILIQQANSVESLSHVEILCLDKTGTLTANQIEVHQLEAINGETERLEQVLGVYAASSTTQNATSEAIARYSPRFPQSVKEEVPFTSARKWSGCIFAPGTEQGTYVLGAPDILARSIPLSEEIRETIHQWTEQGYRVLLFAGSPEIINLYDTPLESLRERNNTPTIPPTLAPLGLVILGDKLRPGVLETLQGFQQAGVQLKIISGDYPQTVQAIARQVGLEGNLAMISGAELAQIEPQKWPQVVQDYTIFGRITPDQKAQLVKELRQKGIYVAMIGDGVNDVLSLKQANLGIAMESGSKATKAVADLVLLKDSFVSLPFALLEGQRIQNGIQDVLKLFIIRIFSFTLLILATGQVIGTFPLLNKHSALVTALSVGFPTMSLPIYAKPRGEQDGNRVRALFRFILPATLSVTLAGLIVYLGYLVTSVWRAVSQGGMVIVDNELLAIPRSALVTLLIFCGLTLMLFLKPPTRFWVAVEPLSGDWRYTKVAVSLLGLYGLILAIAPVRNFFDLTLLSASDYAFIVAIVLLWMYLLRLTWRRKWLERFLGKFH</sequence>
<dbReference type="AlphaFoldDB" id="A0A1L9QMI7"/>
<dbReference type="Proteomes" id="UP000183940">
    <property type="component" value="Unassembled WGS sequence"/>
</dbReference>
<feature type="transmembrane region" description="Helical" evidence="6">
    <location>
        <begin position="44"/>
        <end position="63"/>
    </location>
</feature>
<protein>
    <submittedName>
        <fullName evidence="8">Haloacid dehalogenase</fullName>
    </submittedName>
</protein>
<keyword evidence="5 6" id="KW-0472">Membrane</keyword>
<comment type="caution">
    <text evidence="8">The sequence shown here is derived from an EMBL/GenBank/DDBJ whole genome shotgun (WGS) entry which is preliminary data.</text>
</comment>
<evidence type="ECO:0000313" key="9">
    <source>
        <dbReference type="Proteomes" id="UP000183940"/>
    </source>
</evidence>
<comment type="subcellular location">
    <subcellularLocation>
        <location evidence="1">Membrane</location>
        <topology evidence="1">Multi-pass membrane protein</topology>
    </subcellularLocation>
</comment>
<keyword evidence="3" id="KW-1278">Translocase</keyword>
<feature type="domain" description="P-type ATPase A" evidence="7">
    <location>
        <begin position="99"/>
        <end position="196"/>
    </location>
</feature>
<evidence type="ECO:0000256" key="1">
    <source>
        <dbReference type="ARBA" id="ARBA00004141"/>
    </source>
</evidence>
<dbReference type="InterPro" id="IPR018303">
    <property type="entry name" value="ATPase_P-typ_P_site"/>
</dbReference>
<evidence type="ECO:0000256" key="4">
    <source>
        <dbReference type="ARBA" id="ARBA00022989"/>
    </source>
</evidence>
<dbReference type="Pfam" id="PF00702">
    <property type="entry name" value="Hydrolase"/>
    <property type="match status" value="1"/>
</dbReference>
<dbReference type="Gene3D" id="3.40.1110.10">
    <property type="entry name" value="Calcium-transporting ATPase, cytoplasmic domain N"/>
    <property type="match status" value="1"/>
</dbReference>
<dbReference type="InterPro" id="IPR036412">
    <property type="entry name" value="HAD-like_sf"/>
</dbReference>
<dbReference type="EMBL" id="MLAW01000043">
    <property type="protein sequence ID" value="OJJ22253.1"/>
    <property type="molecule type" value="Genomic_DNA"/>
</dbReference>
<feature type="transmembrane region" description="Helical" evidence="6">
    <location>
        <begin position="644"/>
        <end position="663"/>
    </location>
</feature>
<keyword evidence="9" id="KW-1185">Reference proteome</keyword>
<proteinExistence type="predicted"/>
<dbReference type="SFLD" id="SFLDF00027">
    <property type="entry name" value="p-type_atpase"/>
    <property type="match status" value="1"/>
</dbReference>
<dbReference type="InterPro" id="IPR008250">
    <property type="entry name" value="ATPase_P-typ_transduc_dom_A_sf"/>
</dbReference>
<dbReference type="Gene3D" id="3.40.50.1000">
    <property type="entry name" value="HAD superfamily/HAD-like"/>
    <property type="match status" value="1"/>
</dbReference>
<dbReference type="InterPro" id="IPR023214">
    <property type="entry name" value="HAD_sf"/>
</dbReference>
<keyword evidence="4 6" id="KW-1133">Transmembrane helix</keyword>
<organism evidence="8 9">
    <name type="scientific">Roseofilum reptotaenium AO1-A</name>
    <dbReference type="NCBI Taxonomy" id="1925591"/>
    <lineage>
        <taxon>Bacteria</taxon>
        <taxon>Bacillati</taxon>
        <taxon>Cyanobacteriota</taxon>
        <taxon>Cyanophyceae</taxon>
        <taxon>Desertifilales</taxon>
        <taxon>Desertifilaceae</taxon>
        <taxon>Roseofilum</taxon>
    </lineage>
</organism>
<evidence type="ECO:0000256" key="2">
    <source>
        <dbReference type="ARBA" id="ARBA00022692"/>
    </source>
</evidence>
<feature type="transmembrane region" description="Helical" evidence="6">
    <location>
        <begin position="615"/>
        <end position="638"/>
    </location>
</feature>
<evidence type="ECO:0000256" key="6">
    <source>
        <dbReference type="SAM" id="Phobius"/>
    </source>
</evidence>
<dbReference type="InterPro" id="IPR023298">
    <property type="entry name" value="ATPase_P-typ_TM_dom_sf"/>
</dbReference>